<dbReference type="InterPro" id="IPR001789">
    <property type="entry name" value="Sig_transdc_resp-reg_receiver"/>
</dbReference>
<dbReference type="Gene3D" id="1.10.10.10">
    <property type="entry name" value="Winged helix-like DNA-binding domain superfamily/Winged helix DNA-binding domain"/>
    <property type="match status" value="1"/>
</dbReference>
<dbReference type="GO" id="GO:0000976">
    <property type="term" value="F:transcription cis-regulatory region binding"/>
    <property type="evidence" value="ECO:0007669"/>
    <property type="project" value="TreeGrafter"/>
</dbReference>
<dbReference type="CDD" id="cd00383">
    <property type="entry name" value="trans_reg_C"/>
    <property type="match status" value="1"/>
</dbReference>
<organism evidence="10 11">
    <name type="scientific">Papillibacter cinnamivorans DSM 12816</name>
    <dbReference type="NCBI Taxonomy" id="1122930"/>
    <lineage>
        <taxon>Bacteria</taxon>
        <taxon>Bacillati</taxon>
        <taxon>Bacillota</taxon>
        <taxon>Clostridia</taxon>
        <taxon>Eubacteriales</taxon>
        <taxon>Oscillospiraceae</taxon>
        <taxon>Papillibacter</taxon>
    </lineage>
</organism>
<dbReference type="SMART" id="SM00862">
    <property type="entry name" value="Trans_reg_C"/>
    <property type="match status" value="1"/>
</dbReference>
<evidence type="ECO:0000259" key="9">
    <source>
        <dbReference type="PROSITE" id="PS51755"/>
    </source>
</evidence>
<feature type="modified residue" description="4-aspartylphosphate" evidence="6">
    <location>
        <position position="52"/>
    </location>
</feature>
<dbReference type="InterPro" id="IPR001867">
    <property type="entry name" value="OmpR/PhoB-type_DNA-bd"/>
</dbReference>
<evidence type="ECO:0000256" key="1">
    <source>
        <dbReference type="ARBA" id="ARBA00018672"/>
    </source>
</evidence>
<dbReference type="InterPro" id="IPR039420">
    <property type="entry name" value="WalR-like"/>
</dbReference>
<feature type="DNA-binding region" description="OmpR/PhoB-type" evidence="7">
    <location>
        <begin position="126"/>
        <end position="226"/>
    </location>
</feature>
<keyword evidence="2" id="KW-0805">Transcription regulation</keyword>
<dbReference type="Proteomes" id="UP000192790">
    <property type="component" value="Unassembled WGS sequence"/>
</dbReference>
<dbReference type="EMBL" id="FWXW01000004">
    <property type="protein sequence ID" value="SMC65562.1"/>
    <property type="molecule type" value="Genomic_DNA"/>
</dbReference>
<feature type="domain" description="OmpR/PhoB-type" evidence="9">
    <location>
        <begin position="126"/>
        <end position="226"/>
    </location>
</feature>
<proteinExistence type="predicted"/>
<keyword evidence="11" id="KW-1185">Reference proteome</keyword>
<gene>
    <name evidence="10" type="ORF">SAMN02745168_2036</name>
</gene>
<protein>
    <recommendedName>
        <fullName evidence="1">Stage 0 sporulation protein A homolog</fullName>
    </recommendedName>
</protein>
<dbReference type="GO" id="GO:0005829">
    <property type="term" value="C:cytosol"/>
    <property type="evidence" value="ECO:0007669"/>
    <property type="project" value="TreeGrafter"/>
</dbReference>
<dbReference type="InterPro" id="IPR011006">
    <property type="entry name" value="CheY-like_superfamily"/>
</dbReference>
<reference evidence="10 11" key="1">
    <citation type="submission" date="2017-04" db="EMBL/GenBank/DDBJ databases">
        <authorList>
            <person name="Afonso C.L."/>
            <person name="Miller P.J."/>
            <person name="Scott M.A."/>
            <person name="Spackman E."/>
            <person name="Goraichik I."/>
            <person name="Dimitrov K.M."/>
            <person name="Suarez D.L."/>
            <person name="Swayne D.E."/>
        </authorList>
    </citation>
    <scope>NUCLEOTIDE SEQUENCE [LARGE SCALE GENOMIC DNA]</scope>
    <source>
        <strain evidence="10 11">DSM 12816</strain>
    </source>
</reference>
<dbReference type="GO" id="GO:0032993">
    <property type="term" value="C:protein-DNA complex"/>
    <property type="evidence" value="ECO:0007669"/>
    <property type="project" value="TreeGrafter"/>
</dbReference>
<dbReference type="PROSITE" id="PS51755">
    <property type="entry name" value="OMPR_PHOB"/>
    <property type="match status" value="1"/>
</dbReference>
<evidence type="ECO:0000256" key="3">
    <source>
        <dbReference type="ARBA" id="ARBA00023125"/>
    </source>
</evidence>
<dbReference type="SUPFAM" id="SSF52172">
    <property type="entry name" value="CheY-like"/>
    <property type="match status" value="1"/>
</dbReference>
<keyword evidence="4" id="KW-0804">Transcription</keyword>
<evidence type="ECO:0000313" key="10">
    <source>
        <dbReference type="EMBL" id="SMC65562.1"/>
    </source>
</evidence>
<evidence type="ECO:0000313" key="11">
    <source>
        <dbReference type="Proteomes" id="UP000192790"/>
    </source>
</evidence>
<evidence type="ECO:0000256" key="2">
    <source>
        <dbReference type="ARBA" id="ARBA00023015"/>
    </source>
</evidence>
<dbReference type="Gene3D" id="3.40.50.2300">
    <property type="match status" value="1"/>
</dbReference>
<dbReference type="Pfam" id="PF00072">
    <property type="entry name" value="Response_reg"/>
    <property type="match status" value="1"/>
</dbReference>
<evidence type="ECO:0000256" key="5">
    <source>
        <dbReference type="ARBA" id="ARBA00024867"/>
    </source>
</evidence>
<dbReference type="SMART" id="SM00448">
    <property type="entry name" value="REC"/>
    <property type="match status" value="1"/>
</dbReference>
<evidence type="ECO:0000256" key="4">
    <source>
        <dbReference type="ARBA" id="ARBA00023163"/>
    </source>
</evidence>
<evidence type="ECO:0000256" key="6">
    <source>
        <dbReference type="PROSITE-ProRule" id="PRU00169"/>
    </source>
</evidence>
<dbReference type="RefSeq" id="WP_084234701.1">
    <property type="nucleotide sequence ID" value="NZ_FWXW01000004.1"/>
</dbReference>
<evidence type="ECO:0000259" key="8">
    <source>
        <dbReference type="PROSITE" id="PS50110"/>
    </source>
</evidence>
<dbReference type="InterPro" id="IPR016032">
    <property type="entry name" value="Sig_transdc_resp-reg_C-effctor"/>
</dbReference>
<keyword evidence="6" id="KW-0597">Phosphoprotein</keyword>
<feature type="domain" description="Response regulatory" evidence="8">
    <location>
        <begin position="3"/>
        <end position="116"/>
    </location>
</feature>
<dbReference type="GO" id="GO:0006355">
    <property type="term" value="P:regulation of DNA-templated transcription"/>
    <property type="evidence" value="ECO:0007669"/>
    <property type="project" value="InterPro"/>
</dbReference>
<dbReference type="Pfam" id="PF00486">
    <property type="entry name" value="Trans_reg_C"/>
    <property type="match status" value="1"/>
</dbReference>
<dbReference type="OrthoDB" id="9779174at2"/>
<comment type="function">
    <text evidence="5">May play the central regulatory role in sporulation. It may be an element of the effector pathway responsible for the activation of sporulation genes in response to nutritional stress. Spo0A may act in concert with spo0H (a sigma factor) to control the expression of some genes that are critical to the sporulation process.</text>
</comment>
<sequence>MSKILLVEDDLALVEGLTFSLRKNGYAVTVSRTVGEALRALAEGDFDLLLLDLSLPDGSGFTVCEAALRKSRVPILFLTASDDEVNVVRGLDMGGDDYITKPFRLNELLSRIGAALRRWGMTAGTGAELHSGGITVKLEENRVLKNGKEIELTAAEYRLLCLFLQNPNAVLTRPVILDRLWDGNGSFVDDNTLSVYVRRLRGKIEDDPEHPGCLLTVRGVGYRWNASR</sequence>
<dbReference type="Gene3D" id="6.10.250.690">
    <property type="match status" value="1"/>
</dbReference>
<dbReference type="AlphaFoldDB" id="A0A1W2AYL3"/>
<dbReference type="PANTHER" id="PTHR48111">
    <property type="entry name" value="REGULATOR OF RPOS"/>
    <property type="match status" value="1"/>
</dbReference>
<name>A0A1W2AYL3_9FIRM</name>
<dbReference type="STRING" id="1122930.SAMN02745168_2036"/>
<dbReference type="GO" id="GO:0000156">
    <property type="term" value="F:phosphorelay response regulator activity"/>
    <property type="evidence" value="ECO:0007669"/>
    <property type="project" value="TreeGrafter"/>
</dbReference>
<dbReference type="PANTHER" id="PTHR48111:SF73">
    <property type="entry name" value="ALKALINE PHOSPHATASE SYNTHESIS TRANSCRIPTIONAL REGULATORY PROTEIN PHOP"/>
    <property type="match status" value="1"/>
</dbReference>
<dbReference type="SUPFAM" id="SSF46894">
    <property type="entry name" value="C-terminal effector domain of the bipartite response regulators"/>
    <property type="match status" value="1"/>
</dbReference>
<accession>A0A1W2AYL3</accession>
<keyword evidence="3 7" id="KW-0238">DNA-binding</keyword>
<dbReference type="PROSITE" id="PS50110">
    <property type="entry name" value="RESPONSE_REGULATORY"/>
    <property type="match status" value="1"/>
</dbReference>
<dbReference type="InterPro" id="IPR036388">
    <property type="entry name" value="WH-like_DNA-bd_sf"/>
</dbReference>
<evidence type="ECO:0000256" key="7">
    <source>
        <dbReference type="PROSITE-ProRule" id="PRU01091"/>
    </source>
</evidence>